<dbReference type="EMBL" id="BJHW01000001">
    <property type="protein sequence ID" value="GDY52139.1"/>
    <property type="molecule type" value="Genomic_DNA"/>
</dbReference>
<feature type="region of interest" description="Disordered" evidence="1">
    <location>
        <begin position="46"/>
        <end position="65"/>
    </location>
</feature>
<proteinExistence type="predicted"/>
<evidence type="ECO:0000313" key="2">
    <source>
        <dbReference type="EMBL" id="GDY52139.1"/>
    </source>
</evidence>
<reference evidence="2 3" key="1">
    <citation type="journal article" date="2020" name="Int. J. Syst. Evol. Microbiol.">
        <title>Reclassification of Streptomyces castelarensis and Streptomyces sporoclivatus as later heterotypic synonyms of Streptomyces antimycoticus.</title>
        <authorList>
            <person name="Komaki H."/>
            <person name="Tamura T."/>
        </authorList>
    </citation>
    <scope>NUCLEOTIDE SEQUENCE [LARGE SCALE GENOMIC DNA]</scope>
    <source>
        <strain evidence="2 3">NBRC 13459</strain>
    </source>
</reference>
<evidence type="ECO:0000313" key="3">
    <source>
        <dbReference type="Proteomes" id="UP000301309"/>
    </source>
</evidence>
<feature type="compositionally biased region" description="Basic and acidic residues" evidence="1">
    <location>
        <begin position="50"/>
        <end position="59"/>
    </location>
</feature>
<name>A0A4D4L261_STRVO</name>
<accession>A0A4D4L261</accession>
<feature type="region of interest" description="Disordered" evidence="1">
    <location>
        <begin position="19"/>
        <end position="39"/>
    </location>
</feature>
<keyword evidence="3" id="KW-1185">Reference proteome</keyword>
<sequence length="65" mass="6708">MPGSVLQVHEQVAGELGDPCSGGACGDAQDMDAPGGNLHDEEDVETLEEDGLHVHEVAGEQRVGL</sequence>
<organism evidence="2 3">
    <name type="scientific">Streptomyces violaceusniger</name>
    <dbReference type="NCBI Taxonomy" id="68280"/>
    <lineage>
        <taxon>Bacteria</taxon>
        <taxon>Bacillati</taxon>
        <taxon>Actinomycetota</taxon>
        <taxon>Actinomycetes</taxon>
        <taxon>Kitasatosporales</taxon>
        <taxon>Streptomycetaceae</taxon>
        <taxon>Streptomyces</taxon>
        <taxon>Streptomyces violaceusniger group</taxon>
    </lineage>
</organism>
<gene>
    <name evidence="2" type="ORF">SVIO_027620</name>
</gene>
<protein>
    <submittedName>
        <fullName evidence="2">Uncharacterized protein</fullName>
    </submittedName>
</protein>
<dbReference type="Proteomes" id="UP000301309">
    <property type="component" value="Unassembled WGS sequence"/>
</dbReference>
<dbReference type="AlphaFoldDB" id="A0A4D4L261"/>
<comment type="caution">
    <text evidence="2">The sequence shown here is derived from an EMBL/GenBank/DDBJ whole genome shotgun (WGS) entry which is preliminary data.</text>
</comment>
<evidence type="ECO:0000256" key="1">
    <source>
        <dbReference type="SAM" id="MobiDB-lite"/>
    </source>
</evidence>